<name>A0A0D2CD46_9EURO</name>
<dbReference type="EMBL" id="KN846962">
    <property type="protein sequence ID" value="KIW62986.1"/>
    <property type="molecule type" value="Genomic_DNA"/>
</dbReference>
<keyword evidence="3" id="KW-1185">Reference proteome</keyword>
<feature type="region of interest" description="Disordered" evidence="1">
    <location>
        <begin position="93"/>
        <end position="425"/>
    </location>
</feature>
<feature type="compositionally biased region" description="Basic and acidic residues" evidence="1">
    <location>
        <begin position="142"/>
        <end position="165"/>
    </location>
</feature>
<protein>
    <submittedName>
        <fullName evidence="2">Uncharacterized protein</fullName>
    </submittedName>
</protein>
<feature type="compositionally biased region" description="Polar residues" evidence="1">
    <location>
        <begin position="402"/>
        <end position="411"/>
    </location>
</feature>
<evidence type="ECO:0000256" key="1">
    <source>
        <dbReference type="SAM" id="MobiDB-lite"/>
    </source>
</evidence>
<dbReference type="HOGENOM" id="CLU_028413_0_0_1"/>
<dbReference type="Proteomes" id="UP000054266">
    <property type="component" value="Unassembled WGS sequence"/>
</dbReference>
<feature type="compositionally biased region" description="Basic residues" evidence="1">
    <location>
        <begin position="413"/>
        <end position="423"/>
    </location>
</feature>
<feature type="compositionally biased region" description="Low complexity" evidence="1">
    <location>
        <begin position="353"/>
        <end position="363"/>
    </location>
</feature>
<dbReference type="STRING" id="5601.A0A0D2CD46"/>
<dbReference type="AlphaFoldDB" id="A0A0D2CD46"/>
<proteinExistence type="predicted"/>
<sequence length="534" mass="57666">MKMLARADVPTVEAGTFPSLKPPQAPRPSSVNLVAPDESASQVDVDTDGPRTCLVNDPMTSFPGPRPAPAASSAMAPPQMFSAFSNHAAHPVNGQPPTRGPMQAGPLTEPRATYPKSHISLSTTTTLVPGKQDSRSFPIQPLDRDLEGDFHHRGSIRDGERRHSDFQGTQLVRVPVPPQEAIHDLPPSRQKSPIRPTGQEHLDQHHSSRATRSNTSRTQPCNQDSQYPEAEITEREPSTKATGKGKGKRAAASNTKAPAAKRSRGAAAPRKGGKPAPKKSSVPSVEELLQRPEYSLLPYDSSAKTRTMPCAEQPVDRPEGLPQPKTQSMEIPESEHGVEYGEGDSPELGQAKTTRTTRSASRALAYTQSKGLHKQGPTDVTASKSALPPCTPADQIIGKPTTPASPTTQARATPHKVRDRHLGRNTSLDLPAITVPAALGDPLLPVAQQCLVHDENFDLLNADSRLEAWNNLAAPTRLTALRSYLCELILKEQFVDLVKNISSLWEGAILEGRVTRSRMATARGDATDDREEEL</sequence>
<reference evidence="2 3" key="1">
    <citation type="submission" date="2015-01" db="EMBL/GenBank/DDBJ databases">
        <title>The Genome Sequence of Capronia semiimmersa CBS27337.</title>
        <authorList>
            <consortium name="The Broad Institute Genomics Platform"/>
            <person name="Cuomo C."/>
            <person name="de Hoog S."/>
            <person name="Gorbushina A."/>
            <person name="Stielow B."/>
            <person name="Teixiera M."/>
            <person name="Abouelleil A."/>
            <person name="Chapman S.B."/>
            <person name="Priest M."/>
            <person name="Young S.K."/>
            <person name="Wortman J."/>
            <person name="Nusbaum C."/>
            <person name="Birren B."/>
        </authorList>
    </citation>
    <scope>NUCLEOTIDE SEQUENCE [LARGE SCALE GENOMIC DNA]</scope>
    <source>
        <strain evidence="2 3">CBS 27337</strain>
    </source>
</reference>
<evidence type="ECO:0000313" key="3">
    <source>
        <dbReference type="Proteomes" id="UP000054266"/>
    </source>
</evidence>
<evidence type="ECO:0000313" key="2">
    <source>
        <dbReference type="EMBL" id="KIW62986.1"/>
    </source>
</evidence>
<organism evidence="2 3">
    <name type="scientific">Phialophora macrospora</name>
    <dbReference type="NCBI Taxonomy" id="1851006"/>
    <lineage>
        <taxon>Eukaryota</taxon>
        <taxon>Fungi</taxon>
        <taxon>Dikarya</taxon>
        <taxon>Ascomycota</taxon>
        <taxon>Pezizomycotina</taxon>
        <taxon>Eurotiomycetes</taxon>
        <taxon>Chaetothyriomycetidae</taxon>
        <taxon>Chaetothyriales</taxon>
        <taxon>Herpotrichiellaceae</taxon>
        <taxon>Phialophora</taxon>
    </lineage>
</organism>
<gene>
    <name evidence="2" type="ORF">PV04_09869</name>
</gene>
<feature type="region of interest" description="Disordered" evidence="1">
    <location>
        <begin position="1"/>
        <end position="74"/>
    </location>
</feature>
<accession>A0A0D2CD46</accession>